<comment type="caution">
    <text evidence="1">The sequence shown here is derived from an EMBL/GenBank/DDBJ whole genome shotgun (WGS) entry which is preliminary data.</text>
</comment>
<proteinExistence type="predicted"/>
<dbReference type="Proteomes" id="UP000245697">
    <property type="component" value="Unassembled WGS sequence"/>
</dbReference>
<gene>
    <name evidence="1" type="ORF">BC793_117113</name>
</gene>
<evidence type="ECO:0000313" key="2">
    <source>
        <dbReference type="Proteomes" id="UP000245697"/>
    </source>
</evidence>
<dbReference type="EMBL" id="QGGR01000017">
    <property type="protein sequence ID" value="PWK41246.1"/>
    <property type="molecule type" value="Genomic_DNA"/>
</dbReference>
<keyword evidence="2" id="KW-1185">Reference proteome</keyword>
<dbReference type="AlphaFoldDB" id="A0A316F8A0"/>
<name>A0A316F8A0_9ACTN</name>
<reference evidence="1 2" key="1">
    <citation type="submission" date="2018-05" db="EMBL/GenBank/DDBJ databases">
        <title>Genomic Encyclopedia of Archaeal and Bacterial Type Strains, Phase II (KMG-II): from individual species to whole genera.</title>
        <authorList>
            <person name="Goeker M."/>
        </authorList>
    </citation>
    <scope>NUCLEOTIDE SEQUENCE [LARGE SCALE GENOMIC DNA]</scope>
    <source>
        <strain evidence="1 2">DSM 45184</strain>
    </source>
</reference>
<evidence type="ECO:0000313" key="1">
    <source>
        <dbReference type="EMBL" id="PWK41246.1"/>
    </source>
</evidence>
<sequence>MSYLFLVHHDVARAELAAALAELLSLPVTAVDVGDLGRPDRHWDRPVNCTVTPMVGDLRLHLDMYFAAGVVSPPEAEAAAWLAGRLGTLVAYQSVPSWPSAYWLAGPDGQRTRARLDSDEYDEHERVICRVDAVEAPVPLLPAVRVAAIPEVIREYRMPTPLSGALDAVMRPEPKTGSAAWYAANRLGAWEGMVSRLTAGWHPDGWYPAGHYRGDLEIRDALVSAADVLPEVFRAQFTAALDTIDRRFLDATVDDGGEALAAATGTVPDRWWWRRITHPLPWHGMPDGR</sequence>
<protein>
    <submittedName>
        <fullName evidence="1">Uncharacterized protein</fullName>
    </submittedName>
</protein>
<organism evidence="1 2">
    <name type="scientific">Actinoplanes xinjiangensis</name>
    <dbReference type="NCBI Taxonomy" id="512350"/>
    <lineage>
        <taxon>Bacteria</taxon>
        <taxon>Bacillati</taxon>
        <taxon>Actinomycetota</taxon>
        <taxon>Actinomycetes</taxon>
        <taxon>Micromonosporales</taxon>
        <taxon>Micromonosporaceae</taxon>
        <taxon>Actinoplanes</taxon>
    </lineage>
</organism>
<accession>A0A316F8A0</accession>